<keyword evidence="4" id="KW-1185">Reference proteome</keyword>
<keyword evidence="1" id="KW-0175">Coiled coil</keyword>
<protein>
    <submittedName>
        <fullName evidence="3">Uncharacterized protein</fullName>
    </submittedName>
</protein>
<gene>
    <name evidence="3" type="ORF">PACLA_8A034484</name>
</gene>
<evidence type="ECO:0000256" key="1">
    <source>
        <dbReference type="SAM" id="Coils"/>
    </source>
</evidence>
<dbReference type="Proteomes" id="UP001152795">
    <property type="component" value="Unassembled WGS sequence"/>
</dbReference>
<sequence>MIEQTFQFTEEISESNEDDEQEFLLQPVKRELLPVDLTEIHDDALTPTAFSGLESNNDLPDNNQASCSENVPLSTENEAEEENEWVLDYLEKIQDALQEEMENITRDAHDADEEEIWYDALEEINKADTRVETGSKENLDSKPLYENSPLTVGVSALLIMTFAVRHMITVQFNGRYGCSKCKQPGESVRTEKGGTVLTFPFKNDDPKGPERTHQETIEDAKQAVIDDKPCYGIKGPSWLAGLKHYDIIKGPGIDYMHAVLLGVMKLFLNLWFGTNRSHDFSISDKISQVDKRLLSIKPPDNISTCPRSIEAHRNEAIHILLQESITIDEVAYAERLLFHFCVMFEPLYGKRFQTANIHGLVHLAYNVRELGPLWTHLCFHFEDKNGFLLKTIHGTQQIQFQIISTISISKRIPELEKDFLLNGSNECKFYHKLIGKGKAMKNEVQLSQECYGIGGVSWRQLSPLEFEAISKTFGSAPPNIKVQAFSRIRKLKCVYQYKAYKRVQSRNSYTIRFMDGNKDSYGHIEFFAQFKPMCLCAEVECRCPIFNVAVVSTRSRLDVNLIHNDITHASVPNIIVVAPPKTNKIQVVEIEKIQEKCTYMQFCDSRSSICSTVSKLG</sequence>
<proteinExistence type="predicted"/>
<evidence type="ECO:0000313" key="3">
    <source>
        <dbReference type="EMBL" id="CAB3979498.1"/>
    </source>
</evidence>
<reference evidence="3" key="1">
    <citation type="submission" date="2020-04" db="EMBL/GenBank/DDBJ databases">
        <authorList>
            <person name="Alioto T."/>
            <person name="Alioto T."/>
            <person name="Gomez Garrido J."/>
        </authorList>
    </citation>
    <scope>NUCLEOTIDE SEQUENCE</scope>
    <source>
        <strain evidence="3">A484AB</strain>
    </source>
</reference>
<dbReference type="EMBL" id="CACRXK020000204">
    <property type="protein sequence ID" value="CAB3979498.1"/>
    <property type="molecule type" value="Genomic_DNA"/>
</dbReference>
<evidence type="ECO:0000256" key="2">
    <source>
        <dbReference type="SAM" id="MobiDB-lite"/>
    </source>
</evidence>
<dbReference type="AlphaFoldDB" id="A0A6S7FJP3"/>
<feature type="compositionally biased region" description="Polar residues" evidence="2">
    <location>
        <begin position="53"/>
        <end position="75"/>
    </location>
</feature>
<feature type="coiled-coil region" evidence="1">
    <location>
        <begin position="87"/>
        <end position="114"/>
    </location>
</feature>
<comment type="caution">
    <text evidence="3">The sequence shown here is derived from an EMBL/GenBank/DDBJ whole genome shotgun (WGS) entry which is preliminary data.</text>
</comment>
<dbReference type="PANTHER" id="PTHR46579:SF1">
    <property type="entry name" value="F5_8 TYPE C DOMAIN-CONTAINING PROTEIN"/>
    <property type="match status" value="1"/>
</dbReference>
<name>A0A6S7FJP3_PARCT</name>
<evidence type="ECO:0000313" key="4">
    <source>
        <dbReference type="Proteomes" id="UP001152795"/>
    </source>
</evidence>
<dbReference type="OrthoDB" id="5988523at2759"/>
<accession>A0A6S7FJP3</accession>
<dbReference type="PANTHER" id="PTHR46579">
    <property type="entry name" value="F5/8 TYPE C DOMAIN-CONTAINING PROTEIN-RELATED"/>
    <property type="match status" value="1"/>
</dbReference>
<organism evidence="3 4">
    <name type="scientific">Paramuricea clavata</name>
    <name type="common">Red gorgonian</name>
    <name type="synonym">Violescent sea-whip</name>
    <dbReference type="NCBI Taxonomy" id="317549"/>
    <lineage>
        <taxon>Eukaryota</taxon>
        <taxon>Metazoa</taxon>
        <taxon>Cnidaria</taxon>
        <taxon>Anthozoa</taxon>
        <taxon>Octocorallia</taxon>
        <taxon>Malacalcyonacea</taxon>
        <taxon>Plexauridae</taxon>
        <taxon>Paramuricea</taxon>
    </lineage>
</organism>
<feature type="region of interest" description="Disordered" evidence="2">
    <location>
        <begin position="48"/>
        <end position="77"/>
    </location>
</feature>